<dbReference type="PANTHER" id="PTHR33406">
    <property type="entry name" value="MEMBRANE PROTEIN MJ1562-RELATED"/>
    <property type="match status" value="1"/>
</dbReference>
<evidence type="ECO:0000256" key="7">
    <source>
        <dbReference type="SAM" id="Phobius"/>
    </source>
</evidence>
<dbReference type="Pfam" id="PF03176">
    <property type="entry name" value="MMPL"/>
    <property type="match status" value="2"/>
</dbReference>
<evidence type="ECO:0000256" key="5">
    <source>
        <dbReference type="ARBA" id="ARBA00023136"/>
    </source>
</evidence>
<feature type="transmembrane region" description="Helical" evidence="7">
    <location>
        <begin position="248"/>
        <end position="269"/>
    </location>
</feature>
<keyword evidence="5 7" id="KW-0472">Membrane</keyword>
<feature type="transmembrane region" description="Helical" evidence="7">
    <location>
        <begin position="298"/>
        <end position="318"/>
    </location>
</feature>
<accession>A0A5J6G3I3</accession>
<feature type="transmembrane region" description="Helical" evidence="7">
    <location>
        <begin position="388"/>
        <end position="408"/>
    </location>
</feature>
<evidence type="ECO:0000256" key="4">
    <source>
        <dbReference type="ARBA" id="ARBA00022989"/>
    </source>
</evidence>
<dbReference type="InterPro" id="IPR004869">
    <property type="entry name" value="MMPL_dom"/>
</dbReference>
<dbReference type="InterPro" id="IPR050545">
    <property type="entry name" value="Mycobact_MmpL"/>
</dbReference>
<dbReference type="RefSeq" id="WP_055546938.1">
    <property type="nucleotide sequence ID" value="NZ_CP023699.1"/>
</dbReference>
<sequence length="799" mass="83930">MNPQKTPGQARPAPPLLHRLGVWSAAHAWRVVAVWLVVLVGAGLLVPRFTDSLTGSSLSITGSESARAEKLMKEEFDSAITEDVVVVFDSATRSVKDPAFRDAVERGIDRLKDQDGVASVEDPYAPGGEAQFSGDGRTALVLAGLTGDERDRQAVAPKLQEALDDTARDDIKVMLTGSSALNAAVVEQEDKDLARAESIGLPIALLVLLVAFGTLVAAGLPLMLGVFALMTSFGVLGALSYITTFDTFVQAVVTMLGLALGIDYCLFMVTRQREELGSRGDRSIPEVVGATMATAGKAVLFSGFTVLVSVAGLLLVRAPVFRSMALGVMVAVAVMIAVAMTLLPAVLALLGTRINRLAVPGLRRAVQHPDPEHSVWARWTRVVLRRPVLIGGTATLVLLLAAAPVFGLKLGFDVGASAVADAPAGAGYNLVAKKFAPGTATPVQVVVTSSDGALDNAGLKSLDRLSTLVKDNKQVDGVLSLTDALKEQTGAADQDALRTALADDKGELDRIVNSSGRATILTVFSKSAPDSDETIDLVHWIRDTAAPQAAGPESGLVVDTGGLTAQTIDVGAEINRGTPWVLTAILGMSFLLLLLAFRSLVLALSAIVMNLLSVGAAFGLLTWVFQDGTGEALLDFTSRGFIQAYLPILTFVVLFGLSMDYEVFLISRMKEEWDRTKDNTRAVTVGVVHTAKVITAAAAIMVVVFASFMITSVVEVKQMGFALAVAVLVDATLIRVVVVPAVMRLLGAANWWLPKWLDRALPRVQLTEGPSPAADGADSGEAGPERAAAGTTASAPSSD</sequence>
<dbReference type="PROSITE" id="PS50156">
    <property type="entry name" value="SSD"/>
    <property type="match status" value="2"/>
</dbReference>
<keyword evidence="4 7" id="KW-1133">Transmembrane helix</keyword>
<feature type="transmembrane region" description="Helical" evidence="7">
    <location>
        <begin position="722"/>
        <end position="746"/>
    </location>
</feature>
<dbReference type="AlphaFoldDB" id="A0A5J6G3I3"/>
<feature type="region of interest" description="Disordered" evidence="6">
    <location>
        <begin position="768"/>
        <end position="799"/>
    </location>
</feature>
<reference evidence="9 10" key="1">
    <citation type="submission" date="2017-09" db="EMBL/GenBank/DDBJ databases">
        <authorList>
            <person name="Lee N."/>
            <person name="Cho B.-K."/>
        </authorList>
    </citation>
    <scope>NUCLEOTIDE SEQUENCE [LARGE SCALE GENOMIC DNA]</scope>
    <source>
        <strain evidence="9 10">ATCC 12853</strain>
    </source>
</reference>
<dbReference type="InterPro" id="IPR000731">
    <property type="entry name" value="SSD"/>
</dbReference>
<keyword evidence="2" id="KW-1003">Cell membrane</keyword>
<evidence type="ECO:0000256" key="6">
    <source>
        <dbReference type="SAM" id="MobiDB-lite"/>
    </source>
</evidence>
<dbReference type="GO" id="GO:0005886">
    <property type="term" value="C:plasma membrane"/>
    <property type="evidence" value="ECO:0007669"/>
    <property type="project" value="UniProtKB-SubCell"/>
</dbReference>
<evidence type="ECO:0000256" key="3">
    <source>
        <dbReference type="ARBA" id="ARBA00022692"/>
    </source>
</evidence>
<evidence type="ECO:0000259" key="8">
    <source>
        <dbReference type="PROSITE" id="PS50156"/>
    </source>
</evidence>
<dbReference type="Proteomes" id="UP000325529">
    <property type="component" value="Chromosome"/>
</dbReference>
<dbReference type="SUPFAM" id="SSF82866">
    <property type="entry name" value="Multidrug efflux transporter AcrB transmembrane domain"/>
    <property type="match status" value="2"/>
</dbReference>
<feature type="transmembrane region" description="Helical" evidence="7">
    <location>
        <begin position="580"/>
        <end position="597"/>
    </location>
</feature>
<proteinExistence type="predicted"/>
<feature type="transmembrane region" description="Helical" evidence="7">
    <location>
        <begin position="20"/>
        <end position="46"/>
    </location>
</feature>
<evidence type="ECO:0000313" key="9">
    <source>
        <dbReference type="EMBL" id="QEU90179.1"/>
    </source>
</evidence>
<dbReference type="EMBL" id="CP023699">
    <property type="protein sequence ID" value="QEU90179.1"/>
    <property type="molecule type" value="Genomic_DNA"/>
</dbReference>
<evidence type="ECO:0000313" key="10">
    <source>
        <dbReference type="Proteomes" id="UP000325529"/>
    </source>
</evidence>
<feature type="transmembrane region" description="Helical" evidence="7">
    <location>
        <begin position="203"/>
        <end position="228"/>
    </location>
</feature>
<dbReference type="Gene3D" id="1.20.1640.10">
    <property type="entry name" value="Multidrug efflux transporter AcrB transmembrane domain"/>
    <property type="match status" value="2"/>
</dbReference>
<evidence type="ECO:0000256" key="1">
    <source>
        <dbReference type="ARBA" id="ARBA00004651"/>
    </source>
</evidence>
<feature type="compositionally biased region" description="Low complexity" evidence="6">
    <location>
        <begin position="787"/>
        <end position="799"/>
    </location>
</feature>
<feature type="domain" description="SSD" evidence="8">
    <location>
        <begin position="222"/>
        <end position="349"/>
    </location>
</feature>
<feature type="transmembrane region" description="Helical" evidence="7">
    <location>
        <begin position="645"/>
        <end position="666"/>
    </location>
</feature>
<dbReference type="PANTHER" id="PTHR33406:SF13">
    <property type="entry name" value="MEMBRANE PROTEIN YDFJ"/>
    <property type="match status" value="1"/>
</dbReference>
<protein>
    <submittedName>
        <fullName evidence="9">MMPL family transporter</fullName>
    </submittedName>
</protein>
<keyword evidence="10" id="KW-1185">Reference proteome</keyword>
<evidence type="ECO:0000256" key="2">
    <source>
        <dbReference type="ARBA" id="ARBA00022475"/>
    </source>
</evidence>
<organism evidence="9 10">
    <name type="scientific">Streptomyces kanamyceticus</name>
    <dbReference type="NCBI Taxonomy" id="1967"/>
    <lineage>
        <taxon>Bacteria</taxon>
        <taxon>Bacillati</taxon>
        <taxon>Actinomycetota</taxon>
        <taxon>Actinomycetes</taxon>
        <taxon>Kitasatosporales</taxon>
        <taxon>Streptomycetaceae</taxon>
        <taxon>Streptomyces</taxon>
    </lineage>
</organism>
<feature type="transmembrane region" description="Helical" evidence="7">
    <location>
        <begin position="324"/>
        <end position="350"/>
    </location>
</feature>
<feature type="transmembrane region" description="Helical" evidence="7">
    <location>
        <begin position="604"/>
        <end position="625"/>
    </location>
</feature>
<gene>
    <name evidence="9" type="ORF">CP970_04010</name>
</gene>
<name>A0A5J6G3I3_STRKN</name>
<keyword evidence="3 7" id="KW-0812">Transmembrane</keyword>
<feature type="transmembrane region" description="Helical" evidence="7">
    <location>
        <begin position="687"/>
        <end position="710"/>
    </location>
</feature>
<feature type="domain" description="SSD" evidence="8">
    <location>
        <begin position="602"/>
        <end position="745"/>
    </location>
</feature>
<dbReference type="OrthoDB" id="7051771at2"/>
<dbReference type="KEGG" id="ska:CP970_04010"/>
<comment type="subcellular location">
    <subcellularLocation>
        <location evidence="1">Cell membrane</location>
        <topology evidence="1">Multi-pass membrane protein</topology>
    </subcellularLocation>
</comment>